<keyword evidence="2" id="KW-1185">Reference proteome</keyword>
<sequence>MTLENRDMEDHKALGDYAIPSVSDGKTRIQRPAIVANTFEIKAAIVQVVQNQRHLVEMSVLQVFSRSVVRLRAMVCPMMRFDLGCFHSAYEIKHRLVIFSYARFNYDVE</sequence>
<comment type="caution">
    <text evidence="1">The sequence shown here is derived from an EMBL/GenBank/DDBJ whole genome shotgun (WGS) entry which is preliminary data.</text>
</comment>
<dbReference type="EMBL" id="CM042881">
    <property type="protein sequence ID" value="KAI4387315.1"/>
    <property type="molecule type" value="Genomic_DNA"/>
</dbReference>
<name>A0ACB9S7H4_9MYRT</name>
<accession>A0ACB9S7H4</accession>
<evidence type="ECO:0000313" key="1">
    <source>
        <dbReference type="EMBL" id="KAI4387315.1"/>
    </source>
</evidence>
<evidence type="ECO:0000313" key="2">
    <source>
        <dbReference type="Proteomes" id="UP001057402"/>
    </source>
</evidence>
<reference evidence="2" key="1">
    <citation type="journal article" date="2023" name="Front. Plant Sci.">
        <title>Chromosomal-level genome assembly of Melastoma candidum provides insights into trichome evolution.</title>
        <authorList>
            <person name="Zhong Y."/>
            <person name="Wu W."/>
            <person name="Sun C."/>
            <person name="Zou P."/>
            <person name="Liu Y."/>
            <person name="Dai S."/>
            <person name="Zhou R."/>
        </authorList>
    </citation>
    <scope>NUCLEOTIDE SEQUENCE [LARGE SCALE GENOMIC DNA]</scope>
</reference>
<organism evidence="1 2">
    <name type="scientific">Melastoma candidum</name>
    <dbReference type="NCBI Taxonomy" id="119954"/>
    <lineage>
        <taxon>Eukaryota</taxon>
        <taxon>Viridiplantae</taxon>
        <taxon>Streptophyta</taxon>
        <taxon>Embryophyta</taxon>
        <taxon>Tracheophyta</taxon>
        <taxon>Spermatophyta</taxon>
        <taxon>Magnoliopsida</taxon>
        <taxon>eudicotyledons</taxon>
        <taxon>Gunneridae</taxon>
        <taxon>Pentapetalae</taxon>
        <taxon>rosids</taxon>
        <taxon>malvids</taxon>
        <taxon>Myrtales</taxon>
        <taxon>Melastomataceae</taxon>
        <taxon>Melastomatoideae</taxon>
        <taxon>Melastomateae</taxon>
        <taxon>Melastoma</taxon>
    </lineage>
</organism>
<protein>
    <submittedName>
        <fullName evidence="1">Uncharacterized protein</fullName>
    </submittedName>
</protein>
<gene>
    <name evidence="1" type="ORF">MLD38_005157</name>
</gene>
<dbReference type="Proteomes" id="UP001057402">
    <property type="component" value="Chromosome 2"/>
</dbReference>
<proteinExistence type="predicted"/>